<name>A0A0P1G2V4_9RHOB</name>
<dbReference type="Proteomes" id="UP000054935">
    <property type="component" value="Unassembled WGS sequence"/>
</dbReference>
<feature type="signal peptide" evidence="1">
    <location>
        <begin position="1"/>
        <end position="24"/>
    </location>
</feature>
<dbReference type="AlphaFoldDB" id="A0A0P1G2V4"/>
<keyword evidence="3" id="KW-1185">Reference proteome</keyword>
<sequence>MGDLKTYLFGLLMVLIGAATPALAMPDTGPDTGPNAGPDRATEQVRLFATCLGRMSATMEHEWLMGRDGAQARGQRQLFEMLVEAVMPDARRAGLTGAHILHLRIEAKFAQAKLLQAASFDPDTRRKRYAANLAQREIGACNSLALG</sequence>
<protein>
    <submittedName>
        <fullName evidence="2">Uncharacterized protein</fullName>
    </submittedName>
</protein>
<proteinExistence type="predicted"/>
<organism evidence="2 3">
    <name type="scientific">Tropicibacter naphthalenivorans</name>
    <dbReference type="NCBI Taxonomy" id="441103"/>
    <lineage>
        <taxon>Bacteria</taxon>
        <taxon>Pseudomonadati</taxon>
        <taxon>Pseudomonadota</taxon>
        <taxon>Alphaproteobacteria</taxon>
        <taxon>Rhodobacterales</taxon>
        <taxon>Roseobacteraceae</taxon>
        <taxon>Tropicibacter</taxon>
    </lineage>
</organism>
<dbReference type="STRING" id="441103.TRN7648_00802"/>
<reference evidence="2 3" key="1">
    <citation type="submission" date="2015-09" db="EMBL/GenBank/DDBJ databases">
        <authorList>
            <consortium name="Swine Surveillance"/>
        </authorList>
    </citation>
    <scope>NUCLEOTIDE SEQUENCE [LARGE SCALE GENOMIC DNA]</scope>
    <source>
        <strain evidence="2 3">CECT 7648</strain>
    </source>
</reference>
<evidence type="ECO:0000256" key="1">
    <source>
        <dbReference type="SAM" id="SignalP"/>
    </source>
</evidence>
<keyword evidence="1" id="KW-0732">Signal</keyword>
<dbReference type="EMBL" id="CYSE01000001">
    <property type="protein sequence ID" value="CUH76142.1"/>
    <property type="molecule type" value="Genomic_DNA"/>
</dbReference>
<accession>A0A0P1G2V4</accession>
<evidence type="ECO:0000313" key="3">
    <source>
        <dbReference type="Proteomes" id="UP000054935"/>
    </source>
</evidence>
<dbReference type="OrthoDB" id="7872837at2"/>
<feature type="chain" id="PRO_5006063023" evidence="1">
    <location>
        <begin position="25"/>
        <end position="147"/>
    </location>
</feature>
<dbReference type="RefSeq" id="WP_058246312.1">
    <property type="nucleotide sequence ID" value="NZ_CYSE01000001.1"/>
</dbReference>
<gene>
    <name evidence="2" type="ORF">TRN7648_00802</name>
</gene>
<evidence type="ECO:0000313" key="2">
    <source>
        <dbReference type="EMBL" id="CUH76142.1"/>
    </source>
</evidence>